<dbReference type="PANTHER" id="PTHR22946">
    <property type="entry name" value="DIENELACTONE HYDROLASE DOMAIN-CONTAINING PROTEIN-RELATED"/>
    <property type="match status" value="1"/>
</dbReference>
<evidence type="ECO:0000256" key="2">
    <source>
        <dbReference type="SAM" id="MobiDB-lite"/>
    </source>
</evidence>
<organism evidence="4 5">
    <name type="scientific">candidate division KSB3 bacterium</name>
    <dbReference type="NCBI Taxonomy" id="2044937"/>
    <lineage>
        <taxon>Bacteria</taxon>
        <taxon>candidate division KSB3</taxon>
    </lineage>
</organism>
<protein>
    <recommendedName>
        <fullName evidence="3">Serine aminopeptidase S33 domain-containing protein</fullName>
    </recommendedName>
</protein>
<dbReference type="Gene3D" id="3.40.50.1820">
    <property type="entry name" value="alpha/beta hydrolase"/>
    <property type="match status" value="1"/>
</dbReference>
<dbReference type="Pfam" id="PF12146">
    <property type="entry name" value="Hydrolase_4"/>
    <property type="match status" value="1"/>
</dbReference>
<dbReference type="Proteomes" id="UP000230821">
    <property type="component" value="Unassembled WGS sequence"/>
</dbReference>
<dbReference type="InterPro" id="IPR050261">
    <property type="entry name" value="FrsA_esterase"/>
</dbReference>
<comment type="caution">
    <text evidence="4">The sequence shown here is derived from an EMBL/GenBank/DDBJ whole genome shotgun (WGS) entry which is preliminary data.</text>
</comment>
<dbReference type="InterPro" id="IPR022742">
    <property type="entry name" value="Hydrolase_4"/>
</dbReference>
<dbReference type="EMBL" id="PDSK01000025">
    <property type="protein sequence ID" value="PIE36110.1"/>
    <property type="molecule type" value="Genomic_DNA"/>
</dbReference>
<dbReference type="SUPFAM" id="SSF53474">
    <property type="entry name" value="alpha/beta-Hydrolases"/>
    <property type="match status" value="1"/>
</dbReference>
<keyword evidence="1" id="KW-0378">Hydrolase</keyword>
<evidence type="ECO:0000313" key="5">
    <source>
        <dbReference type="Proteomes" id="UP000230821"/>
    </source>
</evidence>
<dbReference type="PANTHER" id="PTHR22946:SF9">
    <property type="entry name" value="POLYKETIDE TRANSFERASE AF380"/>
    <property type="match status" value="1"/>
</dbReference>
<dbReference type="AlphaFoldDB" id="A0A2G6KL47"/>
<feature type="region of interest" description="Disordered" evidence="2">
    <location>
        <begin position="208"/>
        <end position="228"/>
    </location>
</feature>
<evidence type="ECO:0000256" key="1">
    <source>
        <dbReference type="ARBA" id="ARBA00022801"/>
    </source>
</evidence>
<name>A0A2G6KL47_9BACT</name>
<feature type="domain" description="Serine aminopeptidase S33" evidence="3">
    <location>
        <begin position="99"/>
        <end position="210"/>
    </location>
</feature>
<evidence type="ECO:0000259" key="3">
    <source>
        <dbReference type="Pfam" id="PF12146"/>
    </source>
</evidence>
<reference evidence="4 5" key="1">
    <citation type="submission" date="2017-10" db="EMBL/GenBank/DDBJ databases">
        <title>Novel microbial diversity and functional potential in the marine mammal oral microbiome.</title>
        <authorList>
            <person name="Dudek N.K."/>
            <person name="Sun C.L."/>
            <person name="Burstein D."/>
            <person name="Kantor R.S."/>
            <person name="Aliaga Goltsman D.S."/>
            <person name="Bik E.M."/>
            <person name="Thomas B.C."/>
            <person name="Banfield J.F."/>
            <person name="Relman D.A."/>
        </authorList>
    </citation>
    <scope>NUCLEOTIDE SEQUENCE [LARGE SCALE GENOMIC DNA]</scope>
    <source>
        <strain evidence="4">DOLJORAL78_47_16</strain>
    </source>
</reference>
<evidence type="ECO:0000313" key="4">
    <source>
        <dbReference type="EMBL" id="PIE36110.1"/>
    </source>
</evidence>
<sequence length="342" mass="38681">MVKQKYEKALSFIIVSFPIDKFAPRKNCGSMKRSMLISLLLTGCVCVGVGYAKWATLRRIAYAAIPGVLQERQEGVTFPSGNLSLSGTLYMPGWSLRKRPAVVICHGGTPIGRRMAMYVIMARELAARGYVVLTFDFRGFGESDDPKRFETFSDLDFTHDISAAVNYVSQLRQVDTSRLFLIGHSFGAGVVLPASIREQRVRKTISLSPPRNTAGRQYGPNAADPSYPQRRLSQDMNIHPPIPKEVFYPHLKEYVAEEILRYPEHRPVFFIDGSEEDKNEQDFLRTVYEQMTEPKAYTTIQGADHYFGTQRGQDGSSGSVPYEAIIMQNLIDVIDQWFRKDD</sequence>
<dbReference type="GO" id="GO:0052689">
    <property type="term" value="F:carboxylic ester hydrolase activity"/>
    <property type="evidence" value="ECO:0007669"/>
    <property type="project" value="UniProtKB-ARBA"/>
</dbReference>
<proteinExistence type="predicted"/>
<dbReference type="InterPro" id="IPR029058">
    <property type="entry name" value="AB_hydrolase_fold"/>
</dbReference>
<accession>A0A2G6KL47</accession>
<gene>
    <name evidence="4" type="ORF">CSA56_01470</name>
</gene>